<comment type="cofactor">
    <cofactor evidence="1 8">
        <name>FAD</name>
        <dbReference type="ChEBI" id="CHEBI:57692"/>
    </cofactor>
</comment>
<dbReference type="PANTHER" id="PTHR43884:SF12">
    <property type="entry name" value="ISOVALERYL-COA DEHYDROGENASE, MITOCHONDRIAL-RELATED"/>
    <property type="match status" value="1"/>
</dbReference>
<comment type="similarity">
    <text evidence="3 8">Belongs to the acyl-CoA dehydrogenase family.</text>
</comment>
<keyword evidence="4" id="KW-0101">Branched-chain amino acid catabolism</keyword>
<dbReference type="Gene3D" id="1.10.540.10">
    <property type="entry name" value="Acyl-CoA dehydrogenase/oxidase, N-terminal domain"/>
    <property type="match status" value="1"/>
</dbReference>
<organism evidence="12 13">
    <name type="scientific">Endozoicomonas elysicola</name>
    <dbReference type="NCBI Taxonomy" id="305900"/>
    <lineage>
        <taxon>Bacteria</taxon>
        <taxon>Pseudomonadati</taxon>
        <taxon>Pseudomonadota</taxon>
        <taxon>Gammaproteobacteria</taxon>
        <taxon>Oceanospirillales</taxon>
        <taxon>Endozoicomonadaceae</taxon>
        <taxon>Endozoicomonas</taxon>
    </lineage>
</organism>
<dbReference type="FunFam" id="1.10.540.10:FF:000002">
    <property type="entry name" value="Acyl-CoA dehydrogenase FadE19"/>
    <property type="match status" value="1"/>
</dbReference>
<dbReference type="GO" id="GO:0008470">
    <property type="term" value="F:3-methylbutanoyl-CoA dehydrogenase activity"/>
    <property type="evidence" value="ECO:0007669"/>
    <property type="project" value="TreeGrafter"/>
</dbReference>
<keyword evidence="5 8" id="KW-0285">Flavoprotein</keyword>
<evidence type="ECO:0000256" key="3">
    <source>
        <dbReference type="ARBA" id="ARBA00009347"/>
    </source>
</evidence>
<dbReference type="RefSeq" id="WP_034844086.1">
    <property type="nucleotide sequence ID" value="NZ_JOJP01000001.1"/>
</dbReference>
<dbReference type="GO" id="GO:0006552">
    <property type="term" value="P:L-leucine catabolic process"/>
    <property type="evidence" value="ECO:0007669"/>
    <property type="project" value="TreeGrafter"/>
</dbReference>
<dbReference type="Gene3D" id="1.20.140.10">
    <property type="entry name" value="Butyryl-CoA Dehydrogenase, subunit A, domain 3"/>
    <property type="match status" value="1"/>
</dbReference>
<feature type="domain" description="Acyl-CoA dehydrogenase/oxidase C-terminal" evidence="9">
    <location>
        <begin position="234"/>
        <end position="388"/>
    </location>
</feature>
<name>A0A081K8F5_9GAMM</name>
<feature type="domain" description="Acyl-CoA oxidase/dehydrogenase middle" evidence="10">
    <location>
        <begin position="125"/>
        <end position="220"/>
    </location>
</feature>
<feature type="domain" description="Acyl-CoA dehydrogenase/oxidase N-terminal" evidence="11">
    <location>
        <begin position="9"/>
        <end position="121"/>
    </location>
</feature>
<accession>A0A081K8F5</accession>
<dbReference type="Pfam" id="PF02771">
    <property type="entry name" value="Acyl-CoA_dh_N"/>
    <property type="match status" value="1"/>
</dbReference>
<proteinExistence type="inferred from homology"/>
<dbReference type="InterPro" id="IPR046373">
    <property type="entry name" value="Acyl-CoA_Oxase/DH_mid-dom_sf"/>
</dbReference>
<evidence type="ECO:0000259" key="10">
    <source>
        <dbReference type="Pfam" id="PF02770"/>
    </source>
</evidence>
<dbReference type="InterPro" id="IPR009100">
    <property type="entry name" value="AcylCoA_DH/oxidase_NM_dom_sf"/>
</dbReference>
<dbReference type="eggNOG" id="COG1960">
    <property type="taxonomic scope" value="Bacteria"/>
</dbReference>
<evidence type="ECO:0000256" key="7">
    <source>
        <dbReference type="ARBA" id="ARBA00023002"/>
    </source>
</evidence>
<dbReference type="FunFam" id="2.40.110.10:FF:000001">
    <property type="entry name" value="Acyl-CoA dehydrogenase, mitochondrial"/>
    <property type="match status" value="1"/>
</dbReference>
<dbReference type="SUPFAM" id="SSF56645">
    <property type="entry name" value="Acyl-CoA dehydrogenase NM domain-like"/>
    <property type="match status" value="1"/>
</dbReference>
<evidence type="ECO:0000256" key="6">
    <source>
        <dbReference type="ARBA" id="ARBA00022827"/>
    </source>
</evidence>
<dbReference type="PANTHER" id="PTHR43884">
    <property type="entry name" value="ACYL-COA DEHYDROGENASE"/>
    <property type="match status" value="1"/>
</dbReference>
<dbReference type="InterPro" id="IPR009075">
    <property type="entry name" value="AcylCo_DH/oxidase_C"/>
</dbReference>
<evidence type="ECO:0000259" key="9">
    <source>
        <dbReference type="Pfam" id="PF00441"/>
    </source>
</evidence>
<dbReference type="InterPro" id="IPR013786">
    <property type="entry name" value="AcylCoA_DH/ox_N"/>
</dbReference>
<dbReference type="GO" id="GO:0050660">
    <property type="term" value="F:flavin adenine dinucleotide binding"/>
    <property type="evidence" value="ECO:0007669"/>
    <property type="project" value="InterPro"/>
</dbReference>
<evidence type="ECO:0000256" key="2">
    <source>
        <dbReference type="ARBA" id="ARBA00005109"/>
    </source>
</evidence>
<evidence type="ECO:0000256" key="5">
    <source>
        <dbReference type="ARBA" id="ARBA00022630"/>
    </source>
</evidence>
<sequence>MTASQFNLTTEQQSLLDHADRFGREQLFPYAARMDNEEWWPQDVFKQFGELGFLGVTIPEEYGGAGMSMLEAGLILQGFSRWNHALALSWVAHDNLCANNIYNNGSEYLREQYLPKLCSGEWIGCLGLTEPGAGSDALGSMRTKAIRDGDEYVLNGSKIYITNGPVADVCLVYAKTEPGKGSKGITAFVVETSWPGFKVAQKLDKMGFRGSQTAELVFEDLRVPVKNIVGKEHQGHQVVMSGLDFERSMIAPINTGIAERALDLSIDYAGTRQQFGKPIASFQMVQARIADMYVWVETMKTFCWKVLAEVSEVDETQAGRGEIHARTAASVMYCADMSNKVLDNAVQVHGGTGYIWESEINRLFRSTKLLEIGAGTTEVRKMIIAGELLK</sequence>
<dbReference type="AlphaFoldDB" id="A0A081K8F5"/>
<dbReference type="Proteomes" id="UP000027997">
    <property type="component" value="Unassembled WGS sequence"/>
</dbReference>
<keyword evidence="7 8" id="KW-0560">Oxidoreductase</keyword>
<reference evidence="12 13" key="1">
    <citation type="submission" date="2014-06" db="EMBL/GenBank/DDBJ databases">
        <title>Whole Genome Sequences of Three Symbiotic Endozoicomonas Bacteria.</title>
        <authorList>
            <person name="Neave M.J."/>
            <person name="Apprill A."/>
            <person name="Voolstra C.R."/>
        </authorList>
    </citation>
    <scope>NUCLEOTIDE SEQUENCE [LARGE SCALE GENOMIC DNA]</scope>
    <source>
        <strain evidence="12 13">DSM 22380</strain>
    </source>
</reference>
<keyword evidence="13" id="KW-1185">Reference proteome</keyword>
<evidence type="ECO:0000256" key="1">
    <source>
        <dbReference type="ARBA" id="ARBA00001974"/>
    </source>
</evidence>
<evidence type="ECO:0000259" key="11">
    <source>
        <dbReference type="Pfam" id="PF02771"/>
    </source>
</evidence>
<dbReference type="SUPFAM" id="SSF47203">
    <property type="entry name" value="Acyl-CoA dehydrogenase C-terminal domain-like"/>
    <property type="match status" value="1"/>
</dbReference>
<dbReference type="Pfam" id="PF02770">
    <property type="entry name" value="Acyl-CoA_dh_M"/>
    <property type="match status" value="1"/>
</dbReference>
<dbReference type="PROSITE" id="PS00072">
    <property type="entry name" value="ACYL_COA_DH_1"/>
    <property type="match status" value="1"/>
</dbReference>
<dbReference type="InterPro" id="IPR036250">
    <property type="entry name" value="AcylCo_DH-like_C"/>
</dbReference>
<protein>
    <submittedName>
        <fullName evidence="12">Isovaleryl-CoA dehydrogenase</fullName>
    </submittedName>
</protein>
<dbReference type="FunFam" id="1.20.140.10:FF:000001">
    <property type="entry name" value="Acyl-CoA dehydrogenase"/>
    <property type="match status" value="1"/>
</dbReference>
<dbReference type="PIRSF" id="PIRSF016578">
    <property type="entry name" value="HsaA"/>
    <property type="match status" value="1"/>
</dbReference>
<dbReference type="STRING" id="305900.GV64_06505"/>
<dbReference type="Pfam" id="PF00441">
    <property type="entry name" value="Acyl-CoA_dh_1"/>
    <property type="match status" value="1"/>
</dbReference>
<dbReference type="Gene3D" id="2.40.110.10">
    <property type="entry name" value="Butyryl-CoA Dehydrogenase, subunit A, domain 2"/>
    <property type="match status" value="1"/>
</dbReference>
<keyword evidence="6 8" id="KW-0274">FAD</keyword>
<dbReference type="InterPro" id="IPR006091">
    <property type="entry name" value="Acyl-CoA_Oxase/DH_mid-dom"/>
</dbReference>
<gene>
    <name evidence="12" type="ORF">GV64_06505</name>
</gene>
<dbReference type="InterPro" id="IPR006089">
    <property type="entry name" value="Acyl-CoA_DH_CS"/>
</dbReference>
<evidence type="ECO:0000256" key="4">
    <source>
        <dbReference type="ARBA" id="ARBA00022456"/>
    </source>
</evidence>
<dbReference type="EMBL" id="JOJP01000001">
    <property type="protein sequence ID" value="KEI70431.1"/>
    <property type="molecule type" value="Genomic_DNA"/>
</dbReference>
<dbReference type="InterPro" id="IPR037069">
    <property type="entry name" value="AcylCoA_DH/ox_N_sf"/>
</dbReference>
<evidence type="ECO:0000313" key="12">
    <source>
        <dbReference type="EMBL" id="KEI70431.1"/>
    </source>
</evidence>
<comment type="pathway">
    <text evidence="2">Amino-acid degradation; L-valine degradation.</text>
</comment>
<evidence type="ECO:0000256" key="8">
    <source>
        <dbReference type="RuleBase" id="RU362125"/>
    </source>
</evidence>
<evidence type="ECO:0000313" key="13">
    <source>
        <dbReference type="Proteomes" id="UP000027997"/>
    </source>
</evidence>
<comment type="caution">
    <text evidence="12">The sequence shown here is derived from an EMBL/GenBank/DDBJ whole genome shotgun (WGS) entry which is preliminary data.</text>
</comment>